<proteinExistence type="predicted"/>
<dbReference type="EMBL" id="AZGB01000016">
    <property type="protein sequence ID" value="KRM06033.1"/>
    <property type="molecule type" value="Genomic_DNA"/>
</dbReference>
<feature type="domain" description="Arc-like DNA binding" evidence="1">
    <location>
        <begin position="4"/>
        <end position="46"/>
    </location>
</feature>
<dbReference type="GO" id="GO:0006355">
    <property type="term" value="P:regulation of DNA-templated transcription"/>
    <property type="evidence" value="ECO:0007669"/>
    <property type="project" value="InterPro"/>
</dbReference>
<sequence>MAVMEDATTFLLRLPQQLKQQLEQRAKEENRSVNSLLVTLIEQSLQTKQSTSLENRQFLGKVVENRQIDPENGLAQVNGIYYRYLIEGNEKFSAKKKYIVIEANGNILTLRPVVK</sequence>
<dbReference type="Pfam" id="PF03869">
    <property type="entry name" value="Arc"/>
    <property type="match status" value="1"/>
</dbReference>
<dbReference type="Gene3D" id="1.10.1220.10">
    <property type="entry name" value="Met repressor-like"/>
    <property type="match status" value="1"/>
</dbReference>
<name>A0A0R1VK77_9LACO</name>
<dbReference type="AlphaFoldDB" id="A0A0R1VK77"/>
<dbReference type="Proteomes" id="UP000051451">
    <property type="component" value="Unassembled WGS sequence"/>
</dbReference>
<dbReference type="GO" id="GO:0003677">
    <property type="term" value="F:DNA binding"/>
    <property type="evidence" value="ECO:0007669"/>
    <property type="project" value="InterPro"/>
</dbReference>
<dbReference type="SUPFAM" id="SSF47598">
    <property type="entry name" value="Ribbon-helix-helix"/>
    <property type="match status" value="1"/>
</dbReference>
<dbReference type="InterPro" id="IPR005569">
    <property type="entry name" value="Arc_DNA-bd_dom"/>
</dbReference>
<organism evidence="2 3">
    <name type="scientific">Liquorilactobacillus ghanensis DSM 18630</name>
    <dbReference type="NCBI Taxonomy" id="1423750"/>
    <lineage>
        <taxon>Bacteria</taxon>
        <taxon>Bacillati</taxon>
        <taxon>Bacillota</taxon>
        <taxon>Bacilli</taxon>
        <taxon>Lactobacillales</taxon>
        <taxon>Lactobacillaceae</taxon>
        <taxon>Liquorilactobacillus</taxon>
    </lineage>
</organism>
<dbReference type="PATRIC" id="fig|1423750.3.peg.924"/>
<accession>A0A0R1VK77</accession>
<gene>
    <name evidence="2" type="ORF">FC89_GL000900</name>
</gene>
<dbReference type="STRING" id="1423750.FC89_GL000900"/>
<protein>
    <recommendedName>
        <fullName evidence="1">Arc-like DNA binding domain-containing protein</fullName>
    </recommendedName>
</protein>
<evidence type="ECO:0000259" key="1">
    <source>
        <dbReference type="Pfam" id="PF03869"/>
    </source>
</evidence>
<comment type="caution">
    <text evidence="2">The sequence shown here is derived from an EMBL/GenBank/DDBJ whole genome shotgun (WGS) entry which is preliminary data.</text>
</comment>
<keyword evidence="3" id="KW-1185">Reference proteome</keyword>
<reference evidence="2 3" key="1">
    <citation type="journal article" date="2015" name="Genome Announc.">
        <title>Expanding the biotechnology potential of lactobacilli through comparative genomics of 213 strains and associated genera.</title>
        <authorList>
            <person name="Sun Z."/>
            <person name="Harris H.M."/>
            <person name="McCann A."/>
            <person name="Guo C."/>
            <person name="Argimon S."/>
            <person name="Zhang W."/>
            <person name="Yang X."/>
            <person name="Jeffery I.B."/>
            <person name="Cooney J.C."/>
            <person name="Kagawa T.F."/>
            <person name="Liu W."/>
            <person name="Song Y."/>
            <person name="Salvetti E."/>
            <person name="Wrobel A."/>
            <person name="Rasinkangas P."/>
            <person name="Parkhill J."/>
            <person name="Rea M.C."/>
            <person name="O'Sullivan O."/>
            <person name="Ritari J."/>
            <person name="Douillard F.P."/>
            <person name="Paul Ross R."/>
            <person name="Yang R."/>
            <person name="Briner A.E."/>
            <person name="Felis G.E."/>
            <person name="de Vos W.M."/>
            <person name="Barrangou R."/>
            <person name="Klaenhammer T.R."/>
            <person name="Caufield P.W."/>
            <person name="Cui Y."/>
            <person name="Zhang H."/>
            <person name="O'Toole P.W."/>
        </authorList>
    </citation>
    <scope>NUCLEOTIDE SEQUENCE [LARGE SCALE GENOMIC DNA]</scope>
    <source>
        <strain evidence="2 3">DSM 18630</strain>
    </source>
</reference>
<evidence type="ECO:0000313" key="3">
    <source>
        <dbReference type="Proteomes" id="UP000051451"/>
    </source>
</evidence>
<dbReference type="InterPro" id="IPR013321">
    <property type="entry name" value="Arc_rbn_hlx_hlx"/>
</dbReference>
<dbReference type="InterPro" id="IPR010985">
    <property type="entry name" value="Ribbon_hlx_hlx"/>
</dbReference>
<evidence type="ECO:0000313" key="2">
    <source>
        <dbReference type="EMBL" id="KRM06033.1"/>
    </source>
</evidence>